<dbReference type="KEGG" id="jar:G7057_06680"/>
<accession>A0A6G7KA69</accession>
<dbReference type="Gene3D" id="3.30.565.10">
    <property type="entry name" value="Histidine kinase-like ATPase, C-terminal domain"/>
    <property type="match status" value="1"/>
</dbReference>
<dbReference type="EC" id="2.7.13.3" evidence="2"/>
<dbReference type="SMART" id="SM00387">
    <property type="entry name" value="HATPase_c"/>
    <property type="match status" value="1"/>
</dbReference>
<gene>
    <name evidence="8" type="ORF">G7057_06680</name>
</gene>
<organism evidence="8 9">
    <name type="scientific">Jeotgalibaca arthritidis</name>
    <dbReference type="NCBI Taxonomy" id="1868794"/>
    <lineage>
        <taxon>Bacteria</taxon>
        <taxon>Bacillati</taxon>
        <taxon>Bacillota</taxon>
        <taxon>Bacilli</taxon>
        <taxon>Lactobacillales</taxon>
        <taxon>Carnobacteriaceae</taxon>
        <taxon>Jeotgalibaca</taxon>
    </lineage>
</organism>
<dbReference type="PANTHER" id="PTHR34220">
    <property type="entry name" value="SENSOR HISTIDINE KINASE YPDA"/>
    <property type="match status" value="1"/>
</dbReference>
<dbReference type="InterPro" id="IPR036890">
    <property type="entry name" value="HATPase_C_sf"/>
</dbReference>
<evidence type="ECO:0000256" key="2">
    <source>
        <dbReference type="ARBA" id="ARBA00012438"/>
    </source>
</evidence>
<dbReference type="GO" id="GO:0016020">
    <property type="term" value="C:membrane"/>
    <property type="evidence" value="ECO:0007669"/>
    <property type="project" value="InterPro"/>
</dbReference>
<feature type="transmembrane region" description="Helical" evidence="6">
    <location>
        <begin position="289"/>
        <end position="311"/>
    </location>
</feature>
<dbReference type="InterPro" id="IPR010559">
    <property type="entry name" value="Sig_transdc_His_kin_internal"/>
</dbReference>
<dbReference type="InterPro" id="IPR005467">
    <property type="entry name" value="His_kinase_dom"/>
</dbReference>
<keyword evidence="6" id="KW-0472">Membrane</keyword>
<dbReference type="EMBL" id="CP049740">
    <property type="protein sequence ID" value="QII82146.1"/>
    <property type="molecule type" value="Genomic_DNA"/>
</dbReference>
<keyword evidence="3" id="KW-0808">Transferase</keyword>
<evidence type="ECO:0000256" key="5">
    <source>
        <dbReference type="ARBA" id="ARBA00023012"/>
    </source>
</evidence>
<sequence>MLLKKKLFHSLSSTINAFYLILILLFTLLTTSIIYYVASSQVSRNTETTMDSVLQQKMSYFSDLYRNSFEQFYRLTKDQAVSQLAESGRLSSNNYLALSEQMEHLFRQNASFVDSLYLNINGYVLTQSDQQSLNPDFNHYGFYDLSVKGNEDYYWLNNHTDYIFDRQQAVQTVYHLVKDEADNPIGIIVMNLKTALVERALLDLSLGDSYMMILSPDTYHVSEDAPSNTAINHVIYQSFRKGQLSTLDQPLEDHDGNRYNLRTAILGTNKWRFVLVTPKARLFDSKMTLVLLFSVLALLLALVAVFFLRMINRYLSSPIKKMADSMMTTTTYHEKLSWSDDIPQELVILYQTYNRLTDRNVQLVEESTAQQQEKMALEVALLHAQINPHFLYNTLFSIKGLCDMGMNEEASLMISNLSDFFRTSLSRGKEVISLAEEVKNIKSYLYMMEMRYGDFFTYTIAIPERFYSYQIVKLSLQPLVENAIYHGVMKDEKKGMITIVAKEEGDDLIIIVSDNGKGIPPNRLKLIQDEIHTPYVTGSREETGVGLRSVHIRIRNRYGERYGMSMASVEGQGTRIIIRMPKMKEDHHV</sequence>
<evidence type="ECO:0000256" key="4">
    <source>
        <dbReference type="ARBA" id="ARBA00022777"/>
    </source>
</evidence>
<dbReference type="GO" id="GO:0000155">
    <property type="term" value="F:phosphorelay sensor kinase activity"/>
    <property type="evidence" value="ECO:0007669"/>
    <property type="project" value="InterPro"/>
</dbReference>
<dbReference type="Pfam" id="PF06580">
    <property type="entry name" value="His_kinase"/>
    <property type="match status" value="1"/>
</dbReference>
<evidence type="ECO:0000313" key="9">
    <source>
        <dbReference type="Proteomes" id="UP000501451"/>
    </source>
</evidence>
<evidence type="ECO:0000256" key="6">
    <source>
        <dbReference type="SAM" id="Phobius"/>
    </source>
</evidence>
<dbReference type="AlphaFoldDB" id="A0A6G7KA69"/>
<dbReference type="PROSITE" id="PS50109">
    <property type="entry name" value="HIS_KIN"/>
    <property type="match status" value="1"/>
</dbReference>
<proteinExistence type="predicted"/>
<reference evidence="8 9" key="1">
    <citation type="journal article" date="2017" name="Int. J. Syst. Evol. Microbiol.">
        <title>Jeotgalibaca porci sp. nov. and Jeotgalibaca arthritidis sp. nov., isolated from pigs, and emended description of the genus Jeotgalibaca.</title>
        <authorList>
            <person name="Zamora L."/>
            <person name="Perez-Sancho M."/>
            <person name="Dominguez L."/>
            <person name="Fernandez-Garayzabal J.F."/>
            <person name="Vela A.I."/>
        </authorList>
    </citation>
    <scope>NUCLEOTIDE SEQUENCE [LARGE SCALE GENOMIC DNA]</scope>
    <source>
        <strain evidence="8 9">CECT 9157</strain>
    </source>
</reference>
<keyword evidence="6" id="KW-1133">Transmembrane helix</keyword>
<dbReference type="PRINTS" id="PR00344">
    <property type="entry name" value="BCTRLSENSOR"/>
</dbReference>
<dbReference type="InterPro" id="IPR050640">
    <property type="entry name" value="Bact_2-comp_sensor_kinase"/>
</dbReference>
<name>A0A6G7KA69_9LACT</name>
<evidence type="ECO:0000256" key="1">
    <source>
        <dbReference type="ARBA" id="ARBA00000085"/>
    </source>
</evidence>
<dbReference type="RefSeq" id="WP_166162195.1">
    <property type="nucleotide sequence ID" value="NZ_CP049740.1"/>
</dbReference>
<keyword evidence="9" id="KW-1185">Reference proteome</keyword>
<keyword evidence="5" id="KW-0902">Two-component regulatory system</keyword>
<dbReference type="InterPro" id="IPR004358">
    <property type="entry name" value="Sig_transdc_His_kin-like_C"/>
</dbReference>
<dbReference type="PANTHER" id="PTHR34220:SF7">
    <property type="entry name" value="SENSOR HISTIDINE KINASE YPDA"/>
    <property type="match status" value="1"/>
</dbReference>
<keyword evidence="6" id="KW-0812">Transmembrane</keyword>
<evidence type="ECO:0000256" key="3">
    <source>
        <dbReference type="ARBA" id="ARBA00022679"/>
    </source>
</evidence>
<feature type="transmembrane region" description="Helical" evidence="6">
    <location>
        <begin position="17"/>
        <end position="38"/>
    </location>
</feature>
<feature type="domain" description="Histidine kinase" evidence="7">
    <location>
        <begin position="476"/>
        <end position="584"/>
    </location>
</feature>
<comment type="catalytic activity">
    <reaction evidence="1">
        <text>ATP + protein L-histidine = ADP + protein N-phospho-L-histidine.</text>
        <dbReference type="EC" id="2.7.13.3"/>
    </reaction>
</comment>
<keyword evidence="4 8" id="KW-0418">Kinase</keyword>
<dbReference type="Proteomes" id="UP000501451">
    <property type="component" value="Chromosome"/>
</dbReference>
<dbReference type="InterPro" id="IPR003594">
    <property type="entry name" value="HATPase_dom"/>
</dbReference>
<evidence type="ECO:0000313" key="8">
    <source>
        <dbReference type="EMBL" id="QII82146.1"/>
    </source>
</evidence>
<protein>
    <recommendedName>
        <fullName evidence="2">histidine kinase</fullName>
        <ecNumber evidence="2">2.7.13.3</ecNumber>
    </recommendedName>
</protein>
<dbReference type="SUPFAM" id="SSF55874">
    <property type="entry name" value="ATPase domain of HSP90 chaperone/DNA topoisomerase II/histidine kinase"/>
    <property type="match status" value="1"/>
</dbReference>
<evidence type="ECO:0000259" key="7">
    <source>
        <dbReference type="PROSITE" id="PS50109"/>
    </source>
</evidence>
<dbReference type="Pfam" id="PF02518">
    <property type="entry name" value="HATPase_c"/>
    <property type="match status" value="1"/>
</dbReference>